<proteinExistence type="predicted"/>
<dbReference type="Proteomes" id="UP001316184">
    <property type="component" value="Chromosome"/>
</dbReference>
<dbReference type="EMBL" id="CP102173">
    <property type="protein sequence ID" value="UUP14731.1"/>
    <property type="molecule type" value="Genomic_DNA"/>
</dbReference>
<dbReference type="Pfam" id="PF04464">
    <property type="entry name" value="Glyphos_transf"/>
    <property type="match status" value="1"/>
</dbReference>
<keyword evidence="1" id="KW-0472">Membrane</keyword>
<evidence type="ECO:0000313" key="3">
    <source>
        <dbReference type="Proteomes" id="UP001316184"/>
    </source>
</evidence>
<organism evidence="2 3">
    <name type="scientific">Aeromicrobium wangtongii</name>
    <dbReference type="NCBI Taxonomy" id="2969247"/>
    <lineage>
        <taxon>Bacteria</taxon>
        <taxon>Bacillati</taxon>
        <taxon>Actinomycetota</taxon>
        <taxon>Actinomycetes</taxon>
        <taxon>Propionibacteriales</taxon>
        <taxon>Nocardioidaceae</taxon>
        <taxon>Aeromicrobium</taxon>
    </lineage>
</organism>
<reference evidence="2 3" key="1">
    <citation type="submission" date="2022-08" db="EMBL/GenBank/DDBJ databases">
        <title>novel species in genus Aeromicrobium.</title>
        <authorList>
            <person name="Ye L."/>
        </authorList>
    </citation>
    <scope>NUCLEOTIDE SEQUENCE [LARGE SCALE GENOMIC DNA]</scope>
    <source>
        <strain evidence="3">zg-Y1379</strain>
    </source>
</reference>
<keyword evidence="1" id="KW-1133">Transmembrane helix</keyword>
<dbReference type="InterPro" id="IPR007554">
    <property type="entry name" value="Glycerophosphate_synth"/>
</dbReference>
<keyword evidence="1" id="KW-0812">Transmembrane</keyword>
<protein>
    <submittedName>
        <fullName evidence="2">CDP-glycerol glycerophosphotransferase family protein</fullName>
    </submittedName>
</protein>
<accession>A0ABY5MC48</accession>
<feature type="transmembrane region" description="Helical" evidence="1">
    <location>
        <begin position="34"/>
        <end position="57"/>
    </location>
</feature>
<dbReference type="Gene3D" id="3.40.50.12580">
    <property type="match status" value="1"/>
</dbReference>
<sequence>MPALSSNESLRERYERRKLFFIHDHRISVRFRRWAAAAVWLNAAALVALALAVRTLVDSAPGVGLWAMAVLAAAATVVALRRPAPAPHTHGLPGVPDGPCPGEHPDLGPWVIGSRIAGPLTLAVLAAGLPAWAVLIPFVAVLVLASRVAIYAVGVRRRTRRIARALADHAPRFAIAYAGYGGGPTHLTMWEEPLLSAGYPGVIFNFREQYCQYLRENTDLTSPFIQLSTDAVRDLQILVVPTLKWFFYLHNARSNYRYMAIRRVTHVWLGHGDSDKPASVFARHADYDLLVVSGTAAIERYETSGVHIPREKFVVLGRPQVHGIEAATRPIAEVERPVVLYAPTWQGKRMRVNFSSLRQGPEIVRALIDAGADVIFRPHPLSKRHPRLAQFVVYTERVLAADNDDPSTPGQHVWGTLPNETWTLNECMNRADALISDVSSVVSDWLQSGKPYAMVSSKGIPVEEFRERFPVARGAYILMRGLDGAHEVLTDMLGEDSMQEQRRALQVRVLGGYTGRQSAEAFAAYFHDRFAGVSA</sequence>
<evidence type="ECO:0000313" key="2">
    <source>
        <dbReference type="EMBL" id="UUP14731.1"/>
    </source>
</evidence>
<keyword evidence="3" id="KW-1185">Reference proteome</keyword>
<gene>
    <name evidence="2" type="ORF">NQV15_05310</name>
</gene>
<dbReference type="RefSeq" id="WP_232398566.1">
    <property type="nucleotide sequence ID" value="NZ_CP102173.1"/>
</dbReference>
<name>A0ABY5MC48_9ACTN</name>
<evidence type="ECO:0000256" key="1">
    <source>
        <dbReference type="SAM" id="Phobius"/>
    </source>
</evidence>
<dbReference type="InterPro" id="IPR043148">
    <property type="entry name" value="TagF_C"/>
</dbReference>
<feature type="transmembrane region" description="Helical" evidence="1">
    <location>
        <begin position="63"/>
        <end position="80"/>
    </location>
</feature>
<feature type="transmembrane region" description="Helical" evidence="1">
    <location>
        <begin position="135"/>
        <end position="154"/>
    </location>
</feature>